<feature type="transmembrane region" description="Helical" evidence="1">
    <location>
        <begin position="112"/>
        <end position="132"/>
    </location>
</feature>
<comment type="caution">
    <text evidence="2">The sequence shown here is derived from an EMBL/GenBank/DDBJ whole genome shotgun (WGS) entry which is preliminary data.</text>
</comment>
<accession>A0A0A2C7A4</accession>
<keyword evidence="1" id="KW-1133">Transmembrane helix</keyword>
<name>A0A0A2C7A4_PROMR</name>
<keyword evidence="1" id="KW-0472">Membrane</keyword>
<evidence type="ECO:0000256" key="1">
    <source>
        <dbReference type="SAM" id="Phobius"/>
    </source>
</evidence>
<dbReference type="RefSeq" id="WP_036905189.1">
    <property type="nucleotide sequence ID" value="NZ_CP138967.1"/>
</dbReference>
<sequence>MDSENTVVDFPTDQEQIASIIEDSFPKKNSDKDLGNPQSDANRLGSRIFFLWVWPIVAVNKFRNLISRMDFVKPYESGINDSYEVSDTETVYTMTKDAFAGKGGMKFMGIRFMSIWVFPVAITGAVIEFLFVGPLKGSNPFG</sequence>
<dbReference type="EMBL" id="JNAX01000010">
    <property type="protein sequence ID" value="KGG20770.1"/>
    <property type="molecule type" value="Genomic_DNA"/>
</dbReference>
<proteinExistence type="predicted"/>
<organism evidence="2 3">
    <name type="scientific">Prochlorococcus marinus str. PAC1</name>
    <dbReference type="NCBI Taxonomy" id="59924"/>
    <lineage>
        <taxon>Bacteria</taxon>
        <taxon>Bacillati</taxon>
        <taxon>Cyanobacteriota</taxon>
        <taxon>Cyanophyceae</taxon>
        <taxon>Synechococcales</taxon>
        <taxon>Prochlorococcaceae</taxon>
        <taxon>Prochlorococcus</taxon>
    </lineage>
</organism>
<protein>
    <submittedName>
        <fullName evidence="2">Uncharacterized protein</fullName>
    </submittedName>
</protein>
<dbReference type="AlphaFoldDB" id="A0A0A2C7A4"/>
<evidence type="ECO:0000313" key="2">
    <source>
        <dbReference type="EMBL" id="KGG20770.1"/>
    </source>
</evidence>
<evidence type="ECO:0000313" key="3">
    <source>
        <dbReference type="Proteomes" id="UP000030392"/>
    </source>
</evidence>
<keyword evidence="1" id="KW-0812">Transmembrane</keyword>
<gene>
    <name evidence="2" type="ORF">EV03_0706</name>
</gene>
<reference evidence="3" key="1">
    <citation type="journal article" date="2014" name="Sci. Data">
        <title>Genomes of diverse isolates of the marine cyanobacterium Prochlorococcus.</title>
        <authorList>
            <person name="Biller S."/>
            <person name="Berube P."/>
            <person name="Thompson J."/>
            <person name="Kelly L."/>
            <person name="Roggensack S."/>
            <person name="Awad L."/>
            <person name="Roache-Johnson K."/>
            <person name="Ding H."/>
            <person name="Giovannoni S.J."/>
            <person name="Moore L.R."/>
            <person name="Chisholm S.W."/>
        </authorList>
    </citation>
    <scope>NUCLEOTIDE SEQUENCE [LARGE SCALE GENOMIC DNA]</scope>
    <source>
        <strain evidence="3">PAC1</strain>
    </source>
</reference>
<dbReference type="Proteomes" id="UP000030392">
    <property type="component" value="Unassembled WGS sequence"/>
</dbReference>